<evidence type="ECO:0000256" key="7">
    <source>
        <dbReference type="ARBA" id="ARBA00022967"/>
    </source>
</evidence>
<evidence type="ECO:0000256" key="5">
    <source>
        <dbReference type="ARBA" id="ARBA00022723"/>
    </source>
</evidence>
<keyword evidence="7" id="KW-1278">Translocase</keyword>
<dbReference type="InterPro" id="IPR007202">
    <property type="entry name" value="4Fe-4S_dom"/>
</dbReference>
<dbReference type="AlphaFoldDB" id="A0A2U2ANR8"/>
<evidence type="ECO:0000256" key="10">
    <source>
        <dbReference type="ARBA" id="ARBA00023014"/>
    </source>
</evidence>
<dbReference type="PROSITE" id="PS51379">
    <property type="entry name" value="4FE4S_FER_2"/>
    <property type="match status" value="2"/>
</dbReference>
<keyword evidence="10" id="KW-0411">Iron-sulfur</keyword>
<evidence type="ECO:0000256" key="4">
    <source>
        <dbReference type="ARBA" id="ARBA00022519"/>
    </source>
</evidence>
<feature type="domain" description="4Fe-4S ferredoxin-type" evidence="13">
    <location>
        <begin position="113"/>
        <end position="142"/>
    </location>
</feature>
<evidence type="ECO:0000256" key="6">
    <source>
        <dbReference type="ARBA" id="ARBA00022737"/>
    </source>
</evidence>
<dbReference type="PANTHER" id="PTHR42859">
    <property type="entry name" value="OXIDOREDUCTASE"/>
    <property type="match status" value="1"/>
</dbReference>
<keyword evidence="11" id="KW-0472">Membrane</keyword>
<feature type="region of interest" description="Disordered" evidence="12">
    <location>
        <begin position="164"/>
        <end position="195"/>
    </location>
</feature>
<keyword evidence="3" id="KW-0004">4Fe-4S</keyword>
<evidence type="ECO:0000313" key="15">
    <source>
        <dbReference type="EMBL" id="PWD84845.1"/>
    </source>
</evidence>
<dbReference type="EMBL" id="QEWR01000002">
    <property type="protein sequence ID" value="PWD84845.1"/>
    <property type="molecule type" value="Genomic_DNA"/>
</dbReference>
<dbReference type="GO" id="GO:0009055">
    <property type="term" value="F:electron transfer activity"/>
    <property type="evidence" value="ECO:0007669"/>
    <property type="project" value="InterPro"/>
</dbReference>
<protein>
    <submittedName>
        <fullName evidence="15">Electron transporter RnfB</fullName>
    </submittedName>
</protein>
<comment type="caution">
    <text evidence="15">The sequence shown here is derived from an EMBL/GenBank/DDBJ whole genome shotgun (WGS) entry which is preliminary data.</text>
</comment>
<keyword evidence="8" id="KW-0249">Electron transport</keyword>
<keyword evidence="4" id="KW-0997">Cell inner membrane</keyword>
<name>A0A2U2ANR8_9GAMM</name>
<dbReference type="Pfam" id="PF14697">
    <property type="entry name" value="Fer4_21"/>
    <property type="match status" value="1"/>
</dbReference>
<dbReference type="Pfam" id="PF04060">
    <property type="entry name" value="FeS"/>
    <property type="match status" value="1"/>
</dbReference>
<dbReference type="Proteomes" id="UP000244948">
    <property type="component" value="Unassembled WGS sequence"/>
</dbReference>
<feature type="domain" description="4Fe-4S ferredoxin-type" evidence="13">
    <location>
        <begin position="83"/>
        <end position="112"/>
    </location>
</feature>
<evidence type="ECO:0000259" key="14">
    <source>
        <dbReference type="PROSITE" id="PS51656"/>
    </source>
</evidence>
<keyword evidence="1" id="KW-0813">Transport</keyword>
<dbReference type="InterPro" id="IPR017896">
    <property type="entry name" value="4Fe4S_Fe-S-bd"/>
</dbReference>
<dbReference type="PROSITE" id="PS00198">
    <property type="entry name" value="4FE4S_FER_1"/>
    <property type="match status" value="1"/>
</dbReference>
<dbReference type="InterPro" id="IPR017900">
    <property type="entry name" value="4Fe4S_Fe_S_CS"/>
</dbReference>
<evidence type="ECO:0000256" key="1">
    <source>
        <dbReference type="ARBA" id="ARBA00022448"/>
    </source>
</evidence>
<dbReference type="InterPro" id="IPR010207">
    <property type="entry name" value="Elect_transpt_cplx_RnfB/RsxB"/>
</dbReference>
<dbReference type="RefSeq" id="WP_109235970.1">
    <property type="nucleotide sequence ID" value="NZ_BMXZ01000001.1"/>
</dbReference>
<dbReference type="GO" id="GO:0051539">
    <property type="term" value="F:4 iron, 4 sulfur cluster binding"/>
    <property type="evidence" value="ECO:0007669"/>
    <property type="project" value="UniProtKB-KW"/>
</dbReference>
<dbReference type="Gene3D" id="3.30.70.20">
    <property type="match status" value="1"/>
</dbReference>
<dbReference type="SUPFAM" id="SSF54862">
    <property type="entry name" value="4Fe-4S ferredoxins"/>
    <property type="match status" value="1"/>
</dbReference>
<sequence length="215" mass="23907">MQQRTQQNQDLLIDAVDALLPQTQCEQCQYQGCFAYAEAIVRDDAPINRCPPGGDRVIAALGELLTRPILPLNESLGHYKPPQVVRIEEPYCIGCMKCILACPVDAIVGARRLMHTIITEECTGCELCIPPCPLNCIVIEPLDPQLAASPIGLSSWEKQRAEKSRQRYRAKKAREAARTNITDTQPPQEKELADPAPKAKMLDLIALAKKSYDER</sequence>
<organism evidence="15 16">
    <name type="scientific">Ignatzschineria indica</name>
    <dbReference type="NCBI Taxonomy" id="472583"/>
    <lineage>
        <taxon>Bacteria</taxon>
        <taxon>Pseudomonadati</taxon>
        <taxon>Pseudomonadota</taxon>
        <taxon>Gammaproteobacteria</taxon>
        <taxon>Cardiobacteriales</taxon>
        <taxon>Ignatzschineriaceae</taxon>
        <taxon>Ignatzschineria</taxon>
    </lineage>
</organism>
<dbReference type="InterPro" id="IPR050294">
    <property type="entry name" value="RnfB_subfamily"/>
</dbReference>
<evidence type="ECO:0000256" key="2">
    <source>
        <dbReference type="ARBA" id="ARBA00022475"/>
    </source>
</evidence>
<keyword evidence="2" id="KW-1003">Cell membrane</keyword>
<evidence type="ECO:0000256" key="3">
    <source>
        <dbReference type="ARBA" id="ARBA00022485"/>
    </source>
</evidence>
<gene>
    <name evidence="15" type="ORF">DC082_04770</name>
</gene>
<accession>A0A2U2ANR8</accession>
<evidence type="ECO:0000256" key="12">
    <source>
        <dbReference type="SAM" id="MobiDB-lite"/>
    </source>
</evidence>
<reference evidence="15 16" key="1">
    <citation type="journal article" date="2018" name="Genome Announc.">
        <title>Ignatzschineria cameli sp. nov., isolated from necrotic foot tissue of dromedaries (Camelus dromedarius) and associated maggots (Wohlfahrtia species) in Dubai.</title>
        <authorList>
            <person name="Tsang C.C."/>
            <person name="Tang J.Y."/>
            <person name="Fong J.Y."/>
            <person name="Kinne J."/>
            <person name="Lee H.H."/>
            <person name="Joseph M."/>
            <person name="Jose S."/>
            <person name="Schuster R.K."/>
            <person name="Tang Y."/>
            <person name="Sivakumar S."/>
            <person name="Chen J.H."/>
            <person name="Teng J.L."/>
            <person name="Lau S.K."/>
            <person name="Wernery U."/>
            <person name="Woo P.C."/>
        </authorList>
    </citation>
    <scope>NUCLEOTIDE SEQUENCE [LARGE SCALE GENOMIC DNA]</scope>
    <source>
        <strain evidence="15 16">KCTC 22643</strain>
    </source>
</reference>
<dbReference type="GO" id="GO:0046872">
    <property type="term" value="F:metal ion binding"/>
    <property type="evidence" value="ECO:0007669"/>
    <property type="project" value="UniProtKB-KW"/>
</dbReference>
<dbReference type="NCBIfam" id="TIGR01944">
    <property type="entry name" value="rnfB"/>
    <property type="match status" value="1"/>
</dbReference>
<evidence type="ECO:0000256" key="11">
    <source>
        <dbReference type="ARBA" id="ARBA00023136"/>
    </source>
</evidence>
<evidence type="ECO:0000259" key="13">
    <source>
        <dbReference type="PROSITE" id="PS51379"/>
    </source>
</evidence>
<feature type="domain" description="4Fe-4S" evidence="14">
    <location>
        <begin position="8"/>
        <end position="67"/>
    </location>
</feature>
<evidence type="ECO:0000256" key="9">
    <source>
        <dbReference type="ARBA" id="ARBA00023004"/>
    </source>
</evidence>
<keyword evidence="5" id="KW-0479">Metal-binding</keyword>
<keyword evidence="6" id="KW-0677">Repeat</keyword>
<dbReference type="PANTHER" id="PTHR42859:SF3">
    <property type="entry name" value="ION-TRANSLOCATING OXIDOREDUCTASE COMPLEX SUBUNIT B"/>
    <property type="match status" value="1"/>
</dbReference>
<keyword evidence="16" id="KW-1185">Reference proteome</keyword>
<keyword evidence="9" id="KW-0408">Iron</keyword>
<dbReference type="PROSITE" id="PS51656">
    <property type="entry name" value="4FE4S"/>
    <property type="match status" value="1"/>
</dbReference>
<evidence type="ECO:0000256" key="8">
    <source>
        <dbReference type="ARBA" id="ARBA00022982"/>
    </source>
</evidence>
<evidence type="ECO:0000313" key="16">
    <source>
        <dbReference type="Proteomes" id="UP000244948"/>
    </source>
</evidence>
<proteinExistence type="predicted"/>
<dbReference type="Gene3D" id="1.10.15.40">
    <property type="entry name" value="Electron transport complex subunit B, putative Fe-S cluster"/>
    <property type="match status" value="1"/>
</dbReference>